<evidence type="ECO:0000256" key="1">
    <source>
        <dbReference type="SAM" id="Phobius"/>
    </source>
</evidence>
<feature type="non-terminal residue" evidence="2">
    <location>
        <position position="49"/>
    </location>
</feature>
<evidence type="ECO:0000313" key="2">
    <source>
        <dbReference type="EMBL" id="SBR36551.1"/>
    </source>
</evidence>
<dbReference type="EMBL" id="HAEE01016501">
    <property type="protein sequence ID" value="SBR36551.1"/>
    <property type="molecule type" value="Transcribed_RNA"/>
</dbReference>
<keyword evidence="1" id="KW-0472">Membrane</keyword>
<proteinExistence type="predicted"/>
<gene>
    <name evidence="2" type="primary">PIP5K1CA</name>
</gene>
<dbReference type="GO" id="GO:0016301">
    <property type="term" value="F:kinase activity"/>
    <property type="evidence" value="ECO:0007669"/>
    <property type="project" value="UniProtKB-KW"/>
</dbReference>
<organism evidence="2">
    <name type="scientific">Nothobranchius kuhntae</name>
    <name type="common">Beira killifish</name>
    <dbReference type="NCBI Taxonomy" id="321403"/>
    <lineage>
        <taxon>Eukaryota</taxon>
        <taxon>Metazoa</taxon>
        <taxon>Chordata</taxon>
        <taxon>Craniata</taxon>
        <taxon>Vertebrata</taxon>
        <taxon>Euteleostomi</taxon>
        <taxon>Actinopterygii</taxon>
        <taxon>Neopterygii</taxon>
        <taxon>Teleostei</taxon>
        <taxon>Neoteleostei</taxon>
        <taxon>Acanthomorphata</taxon>
        <taxon>Ovalentaria</taxon>
        <taxon>Atherinomorphae</taxon>
        <taxon>Cyprinodontiformes</taxon>
        <taxon>Nothobranchiidae</taxon>
        <taxon>Nothobranchius</taxon>
    </lineage>
</organism>
<keyword evidence="2" id="KW-0418">Kinase</keyword>
<reference evidence="2" key="1">
    <citation type="submission" date="2016-05" db="EMBL/GenBank/DDBJ databases">
        <authorList>
            <person name="Lavstsen T."/>
            <person name="Jespersen J.S."/>
        </authorList>
    </citation>
    <scope>NUCLEOTIDE SEQUENCE</scope>
    <source>
        <tissue evidence="2">Brain</tissue>
    </source>
</reference>
<dbReference type="AlphaFoldDB" id="A0A1A8KWK0"/>
<sequence>LFYFIFIFFYLFSFASLENVTCWSIVYISVFTCVVFIFLPCCFAENMYI</sequence>
<accession>A0A1A8KWK0</accession>
<keyword evidence="1" id="KW-1133">Transmembrane helix</keyword>
<keyword evidence="1" id="KW-0812">Transmembrane</keyword>
<protein>
    <submittedName>
        <fullName evidence="2">Phosphatidylinositol-4-phosphate 5-kinase, type I, gamma a</fullName>
    </submittedName>
</protein>
<feature type="non-terminal residue" evidence="2">
    <location>
        <position position="1"/>
    </location>
</feature>
<keyword evidence="2" id="KW-0808">Transferase</keyword>
<feature type="transmembrane region" description="Helical" evidence="1">
    <location>
        <begin position="25"/>
        <end position="44"/>
    </location>
</feature>
<name>A0A1A8KWK0_NOTKU</name>
<reference evidence="2" key="2">
    <citation type="submission" date="2016-06" db="EMBL/GenBank/DDBJ databases">
        <title>The genome of a short-lived fish provides insights into sex chromosome evolution and the genetic control of aging.</title>
        <authorList>
            <person name="Reichwald K."/>
            <person name="Felder M."/>
            <person name="Petzold A."/>
            <person name="Koch P."/>
            <person name="Groth M."/>
            <person name="Platzer M."/>
        </authorList>
    </citation>
    <scope>NUCLEOTIDE SEQUENCE</scope>
    <source>
        <tissue evidence="2">Brain</tissue>
    </source>
</reference>